<evidence type="ECO:0000313" key="1">
    <source>
        <dbReference type="EMBL" id="EIG52859.1"/>
    </source>
</evidence>
<name>I2PZA3_9BACT</name>
<dbReference type="HOGENOM" id="CLU_755921_0_0_7"/>
<sequence length="366" mass="39685">MATPEETIAEIVGAPGWDQRVARIRLIPERHGTGAHQAIYAAVARQAYVPHLAPNFAYIHKADFYAPDYFQAVYRDVFAATEGFSRVAEADLQAVTLANPRSLLVFRTITGLTREEFAQSTRLAGEAEGLPGLTAGKIDSMERSGSKTTPGQARVAALTLVRILAGDLFGDPPGNLASKQAKPDTENGWDSVRDFARGGVPFAVFLHQRHSGGAFRQVLDATSTLRGNLLEEAVETLFTAHAIPHIRTGAHNQAEIAARFEVRVTPAPDFIVYDRAGNLRAMLECKTVNDGGTARDKAPRFARLREESIRLGGVPLVAVLAGMGWTRVNDTLGPVVRDTDGRVFTLANLTAMLEMAPFSSLLEDLR</sequence>
<dbReference type="EMBL" id="JH600068">
    <property type="protein sequence ID" value="EIG52859.1"/>
    <property type="molecule type" value="Genomic_DNA"/>
</dbReference>
<gene>
    <name evidence="1" type="ORF">DesU5LDRAFT_1159</name>
</gene>
<dbReference type="eggNOG" id="COG1322">
    <property type="taxonomic scope" value="Bacteria"/>
</dbReference>
<accession>I2PZA3</accession>
<reference evidence="1" key="1">
    <citation type="submission" date="2011-11" db="EMBL/GenBank/DDBJ databases">
        <title>Improved High-Quality Draft sequence of Desulfovibrio sp. U5L.</title>
        <authorList>
            <consortium name="US DOE Joint Genome Institute"/>
            <person name="Lucas S."/>
            <person name="Han J."/>
            <person name="Lapidus A."/>
            <person name="Cheng J.-F."/>
            <person name="Goodwin L."/>
            <person name="Pitluck S."/>
            <person name="Peters L."/>
            <person name="Ovchinnikova G."/>
            <person name="Held B."/>
            <person name="Detter J.C."/>
            <person name="Han C."/>
            <person name="Tapia R."/>
            <person name="Land M."/>
            <person name="Hauser L."/>
            <person name="Kyrpides N."/>
            <person name="Ivanova N."/>
            <person name="Pagani I."/>
            <person name="Gabster J."/>
            <person name="Walker C."/>
            <person name="Stolyar S."/>
            <person name="Stahl D."/>
            <person name="Arkin A."/>
            <person name="Dehal P."/>
            <person name="Hazen T."/>
            <person name="Woyke T."/>
        </authorList>
    </citation>
    <scope>NUCLEOTIDE SEQUENCE [LARGE SCALE GENOMIC DNA]</scope>
    <source>
        <strain evidence="1">U5L</strain>
    </source>
</reference>
<protein>
    <submittedName>
        <fullName evidence="1">Uncharacterized protein</fullName>
    </submittedName>
</protein>
<dbReference type="STRING" id="596152.DesU5LDRAFT_1159"/>
<organism evidence="1">
    <name type="scientific">Desulfovibrio sp. U5L</name>
    <dbReference type="NCBI Taxonomy" id="596152"/>
    <lineage>
        <taxon>Bacteria</taxon>
        <taxon>Pseudomonadati</taxon>
        <taxon>Thermodesulfobacteriota</taxon>
        <taxon>Desulfovibrionia</taxon>
        <taxon>Desulfovibrionales</taxon>
        <taxon>Desulfovibrionaceae</taxon>
        <taxon>Desulfovibrio</taxon>
    </lineage>
</organism>
<dbReference type="OrthoDB" id="4639443at2"/>
<dbReference type="AlphaFoldDB" id="I2PZA3"/>
<proteinExistence type="predicted"/>